<organism evidence="2 3">
    <name type="scientific">Fictibacillus marinisediminis</name>
    <dbReference type="NCBI Taxonomy" id="2878389"/>
    <lineage>
        <taxon>Bacteria</taxon>
        <taxon>Bacillati</taxon>
        <taxon>Bacillota</taxon>
        <taxon>Bacilli</taxon>
        <taxon>Bacillales</taxon>
        <taxon>Fictibacillaceae</taxon>
        <taxon>Fictibacillus</taxon>
    </lineage>
</organism>
<feature type="transmembrane region" description="Helical" evidence="1">
    <location>
        <begin position="934"/>
        <end position="953"/>
    </location>
</feature>
<dbReference type="RefSeq" id="WP_248254153.1">
    <property type="nucleotide sequence ID" value="NZ_JAIWJX010000002.1"/>
</dbReference>
<feature type="transmembrane region" description="Helical" evidence="1">
    <location>
        <begin position="431"/>
        <end position="451"/>
    </location>
</feature>
<dbReference type="GO" id="GO:0005886">
    <property type="term" value="C:plasma membrane"/>
    <property type="evidence" value="ECO:0007669"/>
    <property type="project" value="TreeGrafter"/>
</dbReference>
<feature type="transmembrane region" description="Helical" evidence="1">
    <location>
        <begin position="463"/>
        <end position="485"/>
    </location>
</feature>
<reference evidence="2" key="1">
    <citation type="submission" date="2021-09" db="EMBL/GenBank/DDBJ databases">
        <title>Genome analysis of Fictibacillus sp. KIGAM418 isolated from marine sediment.</title>
        <authorList>
            <person name="Seo M.-J."/>
            <person name="Cho E.-S."/>
            <person name="Hwang C.Y."/>
        </authorList>
    </citation>
    <scope>NUCLEOTIDE SEQUENCE</scope>
    <source>
        <strain evidence="2">KIGAM418</strain>
    </source>
</reference>
<dbReference type="Gene3D" id="3.30.2090.10">
    <property type="entry name" value="Multidrug efflux transporter AcrB TolC docking domain, DN and DC subdomains"/>
    <property type="match status" value="2"/>
</dbReference>
<feature type="transmembrane region" description="Helical" evidence="1">
    <location>
        <begin position="360"/>
        <end position="380"/>
    </location>
</feature>
<dbReference type="SUPFAM" id="SSF82693">
    <property type="entry name" value="Multidrug efflux transporter AcrB pore domain, PN1, PN2, PC1 and PC2 subdomains"/>
    <property type="match status" value="2"/>
</dbReference>
<feature type="transmembrane region" description="Helical" evidence="1">
    <location>
        <begin position="334"/>
        <end position="353"/>
    </location>
</feature>
<dbReference type="SUPFAM" id="SSF82866">
    <property type="entry name" value="Multidrug efflux transporter AcrB transmembrane domain"/>
    <property type="match status" value="2"/>
</dbReference>
<proteinExistence type="predicted"/>
<dbReference type="Gene3D" id="3.30.70.1320">
    <property type="entry name" value="Multidrug efflux transporter AcrB pore domain like"/>
    <property type="match status" value="1"/>
</dbReference>
<accession>A0A9X1XG07</accession>
<feature type="transmembrane region" description="Helical" evidence="1">
    <location>
        <begin position="837"/>
        <end position="856"/>
    </location>
</feature>
<evidence type="ECO:0000313" key="2">
    <source>
        <dbReference type="EMBL" id="MCK6258923.1"/>
    </source>
</evidence>
<dbReference type="Proteomes" id="UP001139011">
    <property type="component" value="Unassembled WGS sequence"/>
</dbReference>
<feature type="transmembrane region" description="Helical" evidence="1">
    <location>
        <begin position="863"/>
        <end position="885"/>
    </location>
</feature>
<dbReference type="Gene3D" id="3.30.70.1430">
    <property type="entry name" value="Multidrug efflux transporter AcrB pore domain"/>
    <property type="match status" value="2"/>
</dbReference>
<evidence type="ECO:0000256" key="1">
    <source>
        <dbReference type="SAM" id="Phobius"/>
    </source>
</evidence>
<keyword evidence="1" id="KW-0472">Membrane</keyword>
<keyword evidence="1" id="KW-1133">Transmembrane helix</keyword>
<name>A0A9X1XG07_9BACL</name>
<feature type="transmembrane region" description="Helical" evidence="1">
    <location>
        <begin position="891"/>
        <end position="913"/>
    </location>
</feature>
<dbReference type="PANTHER" id="PTHR32063:SF0">
    <property type="entry name" value="SWARMING MOTILITY PROTEIN SWRC"/>
    <property type="match status" value="1"/>
</dbReference>
<dbReference type="GO" id="GO:0042910">
    <property type="term" value="F:xenobiotic transmembrane transporter activity"/>
    <property type="evidence" value="ECO:0007669"/>
    <property type="project" value="TreeGrafter"/>
</dbReference>
<dbReference type="Pfam" id="PF00873">
    <property type="entry name" value="ACR_tran"/>
    <property type="match status" value="1"/>
</dbReference>
<evidence type="ECO:0000313" key="3">
    <source>
        <dbReference type="Proteomes" id="UP001139011"/>
    </source>
</evidence>
<keyword evidence="1" id="KW-0812">Transmembrane</keyword>
<dbReference type="AlphaFoldDB" id="A0A9X1XG07"/>
<feature type="transmembrane region" description="Helical" evidence="1">
    <location>
        <begin position="12"/>
        <end position="31"/>
    </location>
</feature>
<feature type="transmembrane region" description="Helical" evidence="1">
    <location>
        <begin position="386"/>
        <end position="411"/>
    </location>
</feature>
<dbReference type="Gene3D" id="1.20.1640.10">
    <property type="entry name" value="Multidrug efflux transporter AcrB transmembrane domain"/>
    <property type="match status" value="2"/>
</dbReference>
<sequence length="1015" mass="108672">MQFITKWAFRNKAPVTLLVIIALIIGTVSYFRLPMEFLPEADNPQVSVVTLGQGYDAGSMTDKVTEPVEQAVSGVKGKSSVLSTTGDGYSQITINFDSKTNMKDAKREVQEAVSGLQFPETVGKPLVSQLNTSMIPVGQISFTFADGLTKANMEKAKKTLLPLFENKKSISQASIFGENNSRVEVKLDTKKMKEKNIPVNSVMSVLQGQNASVTAGGATIDGKKSTINVTDNLTSVSALEKLVVPVQVMNPKAPVIHLKDIASINLKKTENTVMRINGKESLAITVFKDNSASAVTASKDVKATVKKINKDFPGVKASTVFTTGDMVENSVNSMMKEVLLGALFATLVILVFLRRVKPTLVTIVSIPLSLGITLLLLWLSGVTLNILTLGGVAVAVGRLVDDSIVVVENIFRRSQSKAFTKENVMAATAEVSRAITSSTLITVAVFLPMGLVNGSLKEFLLPFGLTVTYSLLASLLVALAVVPLLSQGMLKKMKLPAHSEPKRYLNVLKWSLNHKYVPIIVAVVVLVGSLGLYVSLPKGAVSAEDASMVAVNMEFPSNTPADDIKDRMVAFEEKLADIKGYDYLITQYGASEDEAKYGQVSTPDTVKFTVIMKEKGGADDYIKKVKELKKDENGVTITASAGSMFGSGSGGSEITYDISGNDPDEIMSSSKELMSVIKDVDGVKKVSSNQEKTAPVYTVKVDTEKMNTQQAAQQVASLIQPMPIGSITLDGKSTPVLLNAGINPSKASGLKDLSIQTAQGILPLSNVAQITEEDKPSTELHKDGKPFIRISAEVKPEKLSVVSAAIDKKVKKVDLPKGVSLEQGGAAQQQSSDFADLGLTMLASILIVYLIMVITFKTFRAPLAILMTLPLASIGAVLGLLISGVPADPTALIGGLMLIGIVITNAIVLIDRVKQNEETMIIRDAIIEACGTRLRPVIMTAVATIFAMLPLLFSQSEDGSLVSKSLAVVVIGGLTGATILTLVIVPVFYELLHFKKSKRQRVQASQDTLPLRESM</sequence>
<dbReference type="InterPro" id="IPR027463">
    <property type="entry name" value="AcrB_DN_DC_subdom"/>
</dbReference>
<protein>
    <submittedName>
        <fullName evidence="2">Efflux RND transporter permease subunit</fullName>
    </submittedName>
</protein>
<dbReference type="InterPro" id="IPR001036">
    <property type="entry name" value="Acrflvin-R"/>
</dbReference>
<keyword evidence="3" id="KW-1185">Reference proteome</keyword>
<feature type="transmembrane region" description="Helical" evidence="1">
    <location>
        <begin position="965"/>
        <end position="989"/>
    </location>
</feature>
<dbReference type="Gene3D" id="3.30.70.1440">
    <property type="entry name" value="Multidrug efflux transporter AcrB pore domain"/>
    <property type="match status" value="1"/>
</dbReference>
<comment type="caution">
    <text evidence="2">The sequence shown here is derived from an EMBL/GenBank/DDBJ whole genome shotgun (WGS) entry which is preliminary data.</text>
</comment>
<dbReference type="SUPFAM" id="SSF82714">
    <property type="entry name" value="Multidrug efflux transporter AcrB TolC docking domain, DN and DC subdomains"/>
    <property type="match status" value="1"/>
</dbReference>
<dbReference type="PANTHER" id="PTHR32063">
    <property type="match status" value="1"/>
</dbReference>
<gene>
    <name evidence="2" type="ORF">LCY76_20335</name>
</gene>
<feature type="transmembrane region" description="Helical" evidence="1">
    <location>
        <begin position="516"/>
        <end position="536"/>
    </location>
</feature>
<dbReference type="PRINTS" id="PR00702">
    <property type="entry name" value="ACRIFLAVINRP"/>
</dbReference>
<dbReference type="EMBL" id="JAIWJX010000002">
    <property type="protein sequence ID" value="MCK6258923.1"/>
    <property type="molecule type" value="Genomic_DNA"/>
</dbReference>